<dbReference type="AlphaFoldDB" id="A0ABD2PAC7"/>
<evidence type="ECO:0000313" key="2">
    <source>
        <dbReference type="Proteomes" id="UP001516400"/>
    </source>
</evidence>
<organism evidence="1 2">
    <name type="scientific">Cryptolaemus montrouzieri</name>
    <dbReference type="NCBI Taxonomy" id="559131"/>
    <lineage>
        <taxon>Eukaryota</taxon>
        <taxon>Metazoa</taxon>
        <taxon>Ecdysozoa</taxon>
        <taxon>Arthropoda</taxon>
        <taxon>Hexapoda</taxon>
        <taxon>Insecta</taxon>
        <taxon>Pterygota</taxon>
        <taxon>Neoptera</taxon>
        <taxon>Endopterygota</taxon>
        <taxon>Coleoptera</taxon>
        <taxon>Polyphaga</taxon>
        <taxon>Cucujiformia</taxon>
        <taxon>Coccinelloidea</taxon>
        <taxon>Coccinellidae</taxon>
        <taxon>Scymninae</taxon>
        <taxon>Scymnini</taxon>
        <taxon>Cryptolaemus</taxon>
    </lineage>
</organism>
<sequence length="190" mass="21508">MNSFTPVMVKESPVAASPGKNLTGSPRVARDVVADFYNTIQKWNDVHIRGAHIVKQIASIKAENLNSYPDILESPILDLFNLCKMCSDICLEMSNFSKRMIALSKLHKEETYLFISLTVEEMADNMNTVYKAYDKELKNKQLVLENVAHSKSKSEAMFFAALWSYQINITSEITLKLEALLTETGHRKIS</sequence>
<dbReference type="Proteomes" id="UP001516400">
    <property type="component" value="Unassembled WGS sequence"/>
</dbReference>
<accession>A0ABD2PAC7</accession>
<keyword evidence="2" id="KW-1185">Reference proteome</keyword>
<reference evidence="1 2" key="1">
    <citation type="journal article" date="2021" name="BMC Biol.">
        <title>Horizontally acquired antibacterial genes associated with adaptive radiation of ladybird beetles.</title>
        <authorList>
            <person name="Li H.S."/>
            <person name="Tang X.F."/>
            <person name="Huang Y.H."/>
            <person name="Xu Z.Y."/>
            <person name="Chen M.L."/>
            <person name="Du X.Y."/>
            <person name="Qiu B.Y."/>
            <person name="Chen P.T."/>
            <person name="Zhang W."/>
            <person name="Slipinski A."/>
            <person name="Escalona H.E."/>
            <person name="Waterhouse R.M."/>
            <person name="Zwick A."/>
            <person name="Pang H."/>
        </authorList>
    </citation>
    <scope>NUCLEOTIDE SEQUENCE [LARGE SCALE GENOMIC DNA]</scope>
    <source>
        <strain evidence="1">SYSU2018</strain>
    </source>
</reference>
<gene>
    <name evidence="1" type="ORF">HHI36_002106</name>
</gene>
<dbReference type="EMBL" id="JABFTP020000185">
    <property type="protein sequence ID" value="KAL3287637.1"/>
    <property type="molecule type" value="Genomic_DNA"/>
</dbReference>
<evidence type="ECO:0000313" key="1">
    <source>
        <dbReference type="EMBL" id="KAL3287637.1"/>
    </source>
</evidence>
<name>A0ABD2PAC7_9CUCU</name>
<protein>
    <submittedName>
        <fullName evidence="1">Uncharacterized protein</fullName>
    </submittedName>
</protein>
<proteinExistence type="predicted"/>
<comment type="caution">
    <text evidence="1">The sequence shown here is derived from an EMBL/GenBank/DDBJ whole genome shotgun (WGS) entry which is preliminary data.</text>
</comment>